<evidence type="ECO:0000313" key="12">
    <source>
        <dbReference type="Proteomes" id="UP000759131"/>
    </source>
</evidence>
<dbReference type="Pfam" id="PF01061">
    <property type="entry name" value="ABC2_membrane"/>
    <property type="match status" value="1"/>
</dbReference>
<feature type="domain" description="ABC transporter" evidence="10">
    <location>
        <begin position="49"/>
        <end position="291"/>
    </location>
</feature>
<evidence type="ECO:0000256" key="6">
    <source>
        <dbReference type="ARBA" id="ARBA00022840"/>
    </source>
</evidence>
<dbReference type="Gene3D" id="3.40.50.300">
    <property type="entry name" value="P-loop containing nucleotide triphosphate hydrolases"/>
    <property type="match status" value="1"/>
</dbReference>
<evidence type="ECO:0000256" key="4">
    <source>
        <dbReference type="ARBA" id="ARBA00022692"/>
    </source>
</evidence>
<accession>A0A7R9KV25</accession>
<dbReference type="PANTHER" id="PTHR48041:SF139">
    <property type="entry name" value="PROTEIN SCARLET"/>
    <property type="match status" value="1"/>
</dbReference>
<evidence type="ECO:0000256" key="3">
    <source>
        <dbReference type="ARBA" id="ARBA00022448"/>
    </source>
</evidence>
<comment type="subcellular location">
    <subcellularLocation>
        <location evidence="1">Membrane</location>
        <topology evidence="1">Multi-pass membrane protein</topology>
    </subcellularLocation>
</comment>
<evidence type="ECO:0000256" key="9">
    <source>
        <dbReference type="SAM" id="Phobius"/>
    </source>
</evidence>
<dbReference type="InterPro" id="IPR050352">
    <property type="entry name" value="ABCG_transporters"/>
</dbReference>
<keyword evidence="12" id="KW-1185">Reference proteome</keyword>
<organism evidence="11">
    <name type="scientific">Medioppia subpectinata</name>
    <dbReference type="NCBI Taxonomy" id="1979941"/>
    <lineage>
        <taxon>Eukaryota</taxon>
        <taxon>Metazoa</taxon>
        <taxon>Ecdysozoa</taxon>
        <taxon>Arthropoda</taxon>
        <taxon>Chelicerata</taxon>
        <taxon>Arachnida</taxon>
        <taxon>Acari</taxon>
        <taxon>Acariformes</taxon>
        <taxon>Sarcoptiformes</taxon>
        <taxon>Oribatida</taxon>
        <taxon>Brachypylina</taxon>
        <taxon>Oppioidea</taxon>
        <taxon>Oppiidae</taxon>
        <taxon>Medioppia</taxon>
    </lineage>
</organism>
<protein>
    <recommendedName>
        <fullName evidence="10">ABC transporter domain-containing protein</fullName>
    </recommendedName>
</protein>
<evidence type="ECO:0000256" key="5">
    <source>
        <dbReference type="ARBA" id="ARBA00022741"/>
    </source>
</evidence>
<dbReference type="GO" id="GO:0005524">
    <property type="term" value="F:ATP binding"/>
    <property type="evidence" value="ECO:0007669"/>
    <property type="project" value="UniProtKB-KW"/>
</dbReference>
<dbReference type="InterPro" id="IPR003439">
    <property type="entry name" value="ABC_transporter-like_ATP-bd"/>
</dbReference>
<feature type="transmembrane region" description="Helical" evidence="9">
    <location>
        <begin position="361"/>
        <end position="380"/>
    </location>
</feature>
<dbReference type="EMBL" id="OC861593">
    <property type="protein sequence ID" value="CAD7629566.1"/>
    <property type="molecule type" value="Genomic_DNA"/>
</dbReference>
<dbReference type="GO" id="GO:0140359">
    <property type="term" value="F:ABC-type transporter activity"/>
    <property type="evidence" value="ECO:0007669"/>
    <property type="project" value="InterPro"/>
</dbReference>
<dbReference type="PANTHER" id="PTHR48041">
    <property type="entry name" value="ABC TRANSPORTER G FAMILY MEMBER 28"/>
    <property type="match status" value="1"/>
</dbReference>
<comment type="similarity">
    <text evidence="2">Belongs to the ABC transporter superfamily. ABCG family. Eye pigment precursor importer (TC 3.A.1.204) subfamily.</text>
</comment>
<keyword evidence="7 9" id="KW-1133">Transmembrane helix</keyword>
<sequence>MVIAMEMVTELNVQKLDGMIGKGGVGLDQTIQSVDISWLNIEVFTTVTKSMYNCYKTVSMPKQLIFNVSGEVKAGQLLAIMGSSGAGKTTLLNVLTTRNLGKLAVNGEVLLNGQAVSPENMASISSYIQQHDMFYPLLTVREHLSFQALLRMDGSLTNEERNECVEHMIKKFNLMKCAKTKIGGKFAFKGISGGEMKRLAFASEVLTNPSLMFCDEPTSGLDSFMAENIVQTLKTMASEGRTIICTIHQPSSQVFELFEHLLLMADGRVAFMGKRTIRAEDFAECKTKVNAICDEFQESSFGKEMSAETLALNKSNNNIKAIEVAVGSDNYRVGVFRQSVALFWRTYVLTIRNPRFLRGQLFRAIIMGLMMGTIFYKQGANLAGIQNINGAINIITQNNAMMTMMLSITTFCMDTAILCREHHNRMFAIFPYFIATVIIQFLMFITISIVFVVLLYYMIGFYPTATAFFRFICTTVLMCTSAASFGYAISSLCSTFQMASTVLGAFISPLVLLSGFYVNTGSVPKWLVWAKYLSFIYYGYESNVVTQWIEVTDIPCNLEPDSTNTCFQNGVQVIEAQNFTVDSFYIDSLAMTGMTLAYLFITYLGLLWKTRKN</sequence>
<evidence type="ECO:0000256" key="2">
    <source>
        <dbReference type="ARBA" id="ARBA00005814"/>
    </source>
</evidence>
<dbReference type="InterPro" id="IPR017871">
    <property type="entry name" value="ABC_transporter-like_CS"/>
</dbReference>
<keyword evidence="8 9" id="KW-0472">Membrane</keyword>
<keyword evidence="3" id="KW-0813">Transport</keyword>
<dbReference type="InterPro" id="IPR027417">
    <property type="entry name" value="P-loop_NTPase"/>
</dbReference>
<dbReference type="OrthoDB" id="9989122at2759"/>
<keyword evidence="6" id="KW-0067">ATP-binding</keyword>
<dbReference type="Pfam" id="PF00005">
    <property type="entry name" value="ABC_tran"/>
    <property type="match status" value="1"/>
</dbReference>
<keyword evidence="5" id="KW-0547">Nucleotide-binding</keyword>
<evidence type="ECO:0000256" key="1">
    <source>
        <dbReference type="ARBA" id="ARBA00004141"/>
    </source>
</evidence>
<feature type="transmembrane region" description="Helical" evidence="9">
    <location>
        <begin position="501"/>
        <end position="518"/>
    </location>
</feature>
<evidence type="ECO:0000256" key="8">
    <source>
        <dbReference type="ARBA" id="ARBA00023136"/>
    </source>
</evidence>
<reference evidence="11" key="1">
    <citation type="submission" date="2020-11" db="EMBL/GenBank/DDBJ databases">
        <authorList>
            <person name="Tran Van P."/>
        </authorList>
    </citation>
    <scope>NUCLEOTIDE SEQUENCE</scope>
</reference>
<evidence type="ECO:0000259" key="10">
    <source>
        <dbReference type="PROSITE" id="PS50893"/>
    </source>
</evidence>
<dbReference type="PROSITE" id="PS00211">
    <property type="entry name" value="ABC_TRANSPORTER_1"/>
    <property type="match status" value="1"/>
</dbReference>
<dbReference type="SUPFAM" id="SSF52540">
    <property type="entry name" value="P-loop containing nucleoside triphosphate hydrolases"/>
    <property type="match status" value="1"/>
</dbReference>
<name>A0A7R9KV25_9ACAR</name>
<dbReference type="GO" id="GO:0016887">
    <property type="term" value="F:ATP hydrolysis activity"/>
    <property type="evidence" value="ECO:0007669"/>
    <property type="project" value="InterPro"/>
</dbReference>
<feature type="transmembrane region" description="Helical" evidence="9">
    <location>
        <begin position="465"/>
        <end position="489"/>
    </location>
</feature>
<dbReference type="InterPro" id="IPR013525">
    <property type="entry name" value="ABC2_TM"/>
</dbReference>
<feature type="transmembrane region" description="Helical" evidence="9">
    <location>
        <begin position="430"/>
        <end position="459"/>
    </location>
</feature>
<proteinExistence type="inferred from homology"/>
<dbReference type="EMBL" id="CAJPIZ010007018">
    <property type="protein sequence ID" value="CAG2109996.1"/>
    <property type="molecule type" value="Genomic_DNA"/>
</dbReference>
<dbReference type="InterPro" id="IPR003593">
    <property type="entry name" value="AAA+_ATPase"/>
</dbReference>
<dbReference type="PROSITE" id="PS50893">
    <property type="entry name" value="ABC_TRANSPORTER_2"/>
    <property type="match status" value="1"/>
</dbReference>
<feature type="transmembrane region" description="Helical" evidence="9">
    <location>
        <begin position="589"/>
        <end position="608"/>
    </location>
</feature>
<evidence type="ECO:0000256" key="7">
    <source>
        <dbReference type="ARBA" id="ARBA00022989"/>
    </source>
</evidence>
<dbReference type="SMART" id="SM00382">
    <property type="entry name" value="AAA"/>
    <property type="match status" value="1"/>
</dbReference>
<dbReference type="AlphaFoldDB" id="A0A7R9KV25"/>
<evidence type="ECO:0000313" key="11">
    <source>
        <dbReference type="EMBL" id="CAD7629566.1"/>
    </source>
</evidence>
<gene>
    <name evidence="11" type="ORF">OSB1V03_LOCUS9982</name>
</gene>
<keyword evidence="4 9" id="KW-0812">Transmembrane</keyword>
<dbReference type="Proteomes" id="UP000759131">
    <property type="component" value="Unassembled WGS sequence"/>
</dbReference>
<dbReference type="GO" id="GO:0005886">
    <property type="term" value="C:plasma membrane"/>
    <property type="evidence" value="ECO:0007669"/>
    <property type="project" value="TreeGrafter"/>
</dbReference>